<feature type="coiled-coil region" evidence="9">
    <location>
        <begin position="255"/>
        <end position="282"/>
    </location>
</feature>
<feature type="region of interest" description="Disordered" evidence="10">
    <location>
        <begin position="282"/>
        <end position="302"/>
    </location>
</feature>
<dbReference type="HAMAP" id="MF_00093">
    <property type="entry name" value="Rel_fac_1"/>
    <property type="match status" value="1"/>
</dbReference>
<protein>
    <recommendedName>
        <fullName evidence="7 8">Peptide chain release factor 1</fullName>
        <shortName evidence="7">RF-1</shortName>
    </recommendedName>
</protein>
<evidence type="ECO:0000256" key="8">
    <source>
        <dbReference type="NCBIfam" id="TIGR00019"/>
    </source>
</evidence>
<keyword evidence="9" id="KW-0175">Coiled coil</keyword>
<proteinExistence type="inferred from homology"/>
<organism evidence="12 13">
    <name type="scientific">Nitrospina gracilis (strain 3/211)</name>
    <dbReference type="NCBI Taxonomy" id="1266370"/>
    <lineage>
        <taxon>Bacteria</taxon>
        <taxon>Pseudomonadati</taxon>
        <taxon>Nitrospinota/Tectimicrobiota group</taxon>
        <taxon>Nitrospinota</taxon>
        <taxon>Nitrospinia</taxon>
        <taxon>Nitrospinales</taxon>
        <taxon>Nitrospinaceae</taxon>
        <taxon>Nitrospina</taxon>
    </lineage>
</organism>
<dbReference type="FunFam" id="3.30.160.20:FF:000004">
    <property type="entry name" value="Peptide chain release factor 1"/>
    <property type="match status" value="1"/>
</dbReference>
<evidence type="ECO:0000256" key="7">
    <source>
        <dbReference type="HAMAP-Rule" id="MF_00093"/>
    </source>
</evidence>
<evidence type="ECO:0000256" key="9">
    <source>
        <dbReference type="SAM" id="Coils"/>
    </source>
</evidence>
<dbReference type="GO" id="GO:0016149">
    <property type="term" value="F:translation release factor activity, codon specific"/>
    <property type="evidence" value="ECO:0007669"/>
    <property type="project" value="UniProtKB-UniRule"/>
</dbReference>
<evidence type="ECO:0000256" key="3">
    <source>
        <dbReference type="ARBA" id="ARBA00010835"/>
    </source>
</evidence>
<dbReference type="Gene3D" id="3.30.160.20">
    <property type="match status" value="1"/>
</dbReference>
<keyword evidence="13" id="KW-1185">Reference proteome</keyword>
<feature type="modified residue" description="N5-methylglutamine" evidence="7">
    <location>
        <position position="233"/>
    </location>
</feature>
<comment type="caution">
    <text evidence="12">The sequence shown here is derived from an EMBL/GenBank/DDBJ whole genome shotgun (WGS) entry which is preliminary data.</text>
</comment>
<dbReference type="Proteomes" id="UP000011704">
    <property type="component" value="Unassembled WGS sequence"/>
</dbReference>
<sequence>MFEQLDDIEKRYEKLNNLMSDPKVYGNPAEYQKCAREHSELSDIVSEYREWKRADRQLQENRKVLDEESDRELIEMAREEVESLILRKEEHEAQLKLMLLPKDPRDEKSVIMEIRAGTGGDEAGLFAADLFRMYSRYAEDRKWKIEVLASSVTGVGGYKEIICNIQGKGAYSRLKFEAGTHRVQRVPATETQGRIHTSAVTVAILPEAEEVDVQINPGDLKIDVYRSSGPGGQSVNTTDSAVRITHVPSGIVVTCQDEKSQHKNKERALKVLRARLYEEEQRRQQEAMAQDRKSQVGTGDRSERIRTYNFPQERVTDHRIGLTLHKLTQIMEGHLDELIDKLVYHYQTEALQKSSAS</sequence>
<dbReference type="Gene3D" id="6.10.140.1950">
    <property type="match status" value="1"/>
</dbReference>
<dbReference type="Gene3D" id="3.30.70.1660">
    <property type="match status" value="1"/>
</dbReference>
<dbReference type="PROSITE" id="PS00745">
    <property type="entry name" value="RF_PROK_I"/>
    <property type="match status" value="1"/>
</dbReference>
<dbReference type="HOGENOM" id="CLU_036856_0_1_0"/>
<dbReference type="InterPro" id="IPR000352">
    <property type="entry name" value="Pep_chain_release_fac_I"/>
</dbReference>
<evidence type="ECO:0000256" key="2">
    <source>
        <dbReference type="ARBA" id="ARBA00004496"/>
    </source>
</evidence>
<reference evidence="12 13" key="1">
    <citation type="journal article" date="2013" name="Front. Microbiol.">
        <title>The genome of Nitrospina gracilis illuminates the metabolism and evolution of the major marine nitrite oxidizer.</title>
        <authorList>
            <person name="Luecker S."/>
            <person name="Nowka B."/>
            <person name="Rattei T."/>
            <person name="Spieck E."/>
            <person name="and Daims H."/>
        </authorList>
    </citation>
    <scope>NUCLEOTIDE SEQUENCE [LARGE SCALE GENOMIC DNA]</scope>
    <source>
        <strain evidence="12 13">3/211</strain>
    </source>
</reference>
<dbReference type="InterPro" id="IPR050057">
    <property type="entry name" value="Prokaryotic/Mito_RF"/>
</dbReference>
<dbReference type="EMBL" id="CAQJ01000031">
    <property type="protein sequence ID" value="CCQ90341.1"/>
    <property type="molecule type" value="Genomic_DNA"/>
</dbReference>
<dbReference type="AlphaFoldDB" id="M1YYK6"/>
<gene>
    <name evidence="7 12" type="primary">prfA</name>
    <name evidence="12" type="ORF">NITGR_280057</name>
</gene>
<comment type="function">
    <text evidence="1 7">Peptide chain release factor 1 directs the termination of translation in response to the peptide chain termination codons UAG and UAA.</text>
</comment>
<dbReference type="OrthoDB" id="9806673at2"/>
<dbReference type="Pfam" id="PF03462">
    <property type="entry name" value="PCRF"/>
    <property type="match status" value="1"/>
</dbReference>
<evidence type="ECO:0000256" key="5">
    <source>
        <dbReference type="ARBA" id="ARBA00022490"/>
    </source>
</evidence>
<dbReference type="SMART" id="SM00937">
    <property type="entry name" value="PCRF"/>
    <property type="match status" value="1"/>
</dbReference>
<dbReference type="PANTHER" id="PTHR43804:SF7">
    <property type="entry name" value="LD18447P"/>
    <property type="match status" value="1"/>
</dbReference>
<accession>M1YYK6</accession>
<evidence type="ECO:0000256" key="10">
    <source>
        <dbReference type="SAM" id="MobiDB-lite"/>
    </source>
</evidence>
<dbReference type="InterPro" id="IPR004373">
    <property type="entry name" value="RF-1"/>
</dbReference>
<feature type="coiled-coil region" evidence="9">
    <location>
        <begin position="48"/>
        <end position="94"/>
    </location>
</feature>
<evidence type="ECO:0000256" key="6">
    <source>
        <dbReference type="ARBA" id="ARBA00022917"/>
    </source>
</evidence>
<evidence type="ECO:0000256" key="4">
    <source>
        <dbReference type="ARBA" id="ARBA00022481"/>
    </source>
</evidence>
<comment type="PTM">
    <text evidence="7">Methylated by PrmC. Methylation increases the termination efficiency of RF1.</text>
</comment>
<evidence type="ECO:0000313" key="13">
    <source>
        <dbReference type="Proteomes" id="UP000011704"/>
    </source>
</evidence>
<name>M1YYK6_NITG3</name>
<evidence type="ECO:0000256" key="1">
    <source>
        <dbReference type="ARBA" id="ARBA00002986"/>
    </source>
</evidence>
<dbReference type="SUPFAM" id="SSF75620">
    <property type="entry name" value="Release factor"/>
    <property type="match status" value="1"/>
</dbReference>
<dbReference type="NCBIfam" id="TIGR00019">
    <property type="entry name" value="prfA"/>
    <property type="match status" value="1"/>
</dbReference>
<dbReference type="NCBIfam" id="NF001859">
    <property type="entry name" value="PRK00591.1"/>
    <property type="match status" value="1"/>
</dbReference>
<dbReference type="STRING" id="1266370.NITGR_280057"/>
<dbReference type="FunFam" id="3.30.70.1660:FF:000004">
    <property type="entry name" value="Peptide chain release factor 1"/>
    <property type="match status" value="1"/>
</dbReference>
<dbReference type="GO" id="GO:0005829">
    <property type="term" value="C:cytosol"/>
    <property type="evidence" value="ECO:0007669"/>
    <property type="project" value="UniProtKB-ARBA"/>
</dbReference>
<keyword evidence="4 7" id="KW-0488">Methylation</keyword>
<evidence type="ECO:0000313" key="12">
    <source>
        <dbReference type="EMBL" id="CCQ90341.1"/>
    </source>
</evidence>
<dbReference type="InParanoid" id="M1YYK6"/>
<keyword evidence="6 7" id="KW-0648">Protein biosynthesis</keyword>
<dbReference type="InterPro" id="IPR005139">
    <property type="entry name" value="PCRF"/>
</dbReference>
<comment type="subcellular location">
    <subcellularLocation>
        <location evidence="2 7">Cytoplasm</location>
    </subcellularLocation>
</comment>
<dbReference type="Pfam" id="PF00472">
    <property type="entry name" value="RF-1"/>
    <property type="match status" value="1"/>
</dbReference>
<dbReference type="FunFam" id="3.30.70.1660:FF:000002">
    <property type="entry name" value="Peptide chain release factor 1"/>
    <property type="match status" value="1"/>
</dbReference>
<dbReference type="FunCoup" id="M1YYK6">
    <property type="interactions" value="440"/>
</dbReference>
<feature type="domain" description="Prokaryotic-type class I peptide chain release factors" evidence="11">
    <location>
        <begin position="226"/>
        <end position="242"/>
    </location>
</feature>
<evidence type="ECO:0000259" key="11">
    <source>
        <dbReference type="PROSITE" id="PS00745"/>
    </source>
</evidence>
<dbReference type="PANTHER" id="PTHR43804">
    <property type="entry name" value="LD18447P"/>
    <property type="match status" value="1"/>
</dbReference>
<keyword evidence="5 7" id="KW-0963">Cytoplasm</keyword>
<dbReference type="InterPro" id="IPR045853">
    <property type="entry name" value="Pep_chain_release_fac_I_sf"/>
</dbReference>
<dbReference type="RefSeq" id="WP_005007710.1">
    <property type="nucleotide sequence ID" value="NZ_HG422173.1"/>
</dbReference>
<comment type="similarity">
    <text evidence="3 7">Belongs to the prokaryotic/mitochondrial release factor family.</text>
</comment>